<keyword evidence="3" id="KW-1185">Reference proteome</keyword>
<feature type="compositionally biased region" description="Basic and acidic residues" evidence="1">
    <location>
        <begin position="116"/>
        <end position="140"/>
    </location>
</feature>
<proteinExistence type="predicted"/>
<feature type="compositionally biased region" description="Basic and acidic residues" evidence="1">
    <location>
        <begin position="24"/>
        <end position="36"/>
    </location>
</feature>
<evidence type="ECO:0000313" key="3">
    <source>
        <dbReference type="Proteomes" id="UP000827724"/>
    </source>
</evidence>
<protein>
    <submittedName>
        <fullName evidence="2">Uncharacterized protein</fullName>
    </submittedName>
</protein>
<sequence length="162" mass="17219">MPQEQDALRKIGRGGAGNYVSSKQAEEASKDLEARQLKALASAPSTAPSQGPAKAGRGGAGNFIDTNKYAAWSRGQLADETGAAAASQLKKHPQPHRAGWSGRGGAGNFNPDSTAEDDRRRQEEARGKAAELDRKIREAVDGALKLPERAHHHLTSKEDEEG</sequence>
<evidence type="ECO:0000313" key="2">
    <source>
        <dbReference type="EMBL" id="KAH6610756.1"/>
    </source>
</evidence>
<gene>
    <name evidence="2" type="ORF">Trco_000776</name>
</gene>
<dbReference type="InterPro" id="IPR022024">
    <property type="entry name" value="DUF3602"/>
</dbReference>
<dbReference type="InterPro" id="IPR053203">
    <property type="entry name" value="Cisplatin_resist-associated"/>
</dbReference>
<dbReference type="Pfam" id="PF12223">
    <property type="entry name" value="DUF3602"/>
    <property type="match status" value="1"/>
</dbReference>
<dbReference type="Proteomes" id="UP000827724">
    <property type="component" value="Unassembled WGS sequence"/>
</dbReference>
<name>A0A9P8QSU7_9HYPO</name>
<organism evidence="2 3">
    <name type="scientific">Trichoderma cornu-damae</name>
    <dbReference type="NCBI Taxonomy" id="654480"/>
    <lineage>
        <taxon>Eukaryota</taxon>
        <taxon>Fungi</taxon>
        <taxon>Dikarya</taxon>
        <taxon>Ascomycota</taxon>
        <taxon>Pezizomycotina</taxon>
        <taxon>Sordariomycetes</taxon>
        <taxon>Hypocreomycetidae</taxon>
        <taxon>Hypocreales</taxon>
        <taxon>Hypocreaceae</taxon>
        <taxon>Trichoderma</taxon>
    </lineage>
</organism>
<dbReference type="OrthoDB" id="4159136at2759"/>
<dbReference type="PANTHER" id="PTHR34693">
    <property type="entry name" value="PROTEIN PAR32"/>
    <property type="match status" value="1"/>
</dbReference>
<reference evidence="2" key="1">
    <citation type="submission" date="2021-08" db="EMBL/GenBank/DDBJ databases">
        <title>Chromosome-Level Trichoderma cornu-damae using Hi-C Data.</title>
        <authorList>
            <person name="Kim C.S."/>
        </authorList>
    </citation>
    <scope>NUCLEOTIDE SEQUENCE</scope>
    <source>
        <strain evidence="2">KA19-0412C</strain>
    </source>
</reference>
<dbReference type="EMBL" id="JAIWOZ010000001">
    <property type="protein sequence ID" value="KAH6610756.1"/>
    <property type="molecule type" value="Genomic_DNA"/>
</dbReference>
<feature type="region of interest" description="Disordered" evidence="1">
    <location>
        <begin position="1"/>
        <end position="64"/>
    </location>
</feature>
<accession>A0A9P8QSU7</accession>
<dbReference type="AlphaFoldDB" id="A0A9P8QSU7"/>
<evidence type="ECO:0000256" key="1">
    <source>
        <dbReference type="SAM" id="MobiDB-lite"/>
    </source>
</evidence>
<dbReference type="PANTHER" id="PTHR34693:SF1">
    <property type="entry name" value="PROTEIN PAR32"/>
    <property type="match status" value="1"/>
</dbReference>
<feature type="region of interest" description="Disordered" evidence="1">
    <location>
        <begin position="78"/>
        <end position="162"/>
    </location>
</feature>
<comment type="caution">
    <text evidence="2">The sequence shown here is derived from an EMBL/GenBank/DDBJ whole genome shotgun (WGS) entry which is preliminary data.</text>
</comment>